<dbReference type="STRING" id="560819.SAMN05428998_10710"/>
<evidence type="ECO:0000256" key="1">
    <source>
        <dbReference type="SAM" id="MobiDB-lite"/>
    </source>
</evidence>
<organism evidence="2 3">
    <name type="scientific">Tistlia consotensis USBA 355</name>
    <dbReference type="NCBI Taxonomy" id="560819"/>
    <lineage>
        <taxon>Bacteria</taxon>
        <taxon>Pseudomonadati</taxon>
        <taxon>Pseudomonadota</taxon>
        <taxon>Alphaproteobacteria</taxon>
        <taxon>Rhodospirillales</taxon>
        <taxon>Rhodovibrionaceae</taxon>
        <taxon>Tistlia</taxon>
    </lineage>
</organism>
<proteinExistence type="predicted"/>
<reference evidence="2 3" key="1">
    <citation type="submission" date="2017-04" db="EMBL/GenBank/DDBJ databases">
        <authorList>
            <person name="Afonso C.L."/>
            <person name="Miller P.J."/>
            <person name="Scott M.A."/>
            <person name="Spackman E."/>
            <person name="Goraichik I."/>
            <person name="Dimitrov K.M."/>
            <person name="Suarez D.L."/>
            <person name="Swayne D.E."/>
        </authorList>
    </citation>
    <scope>NUCLEOTIDE SEQUENCE [LARGE SCALE GENOMIC DNA]</scope>
    <source>
        <strain evidence="2 3">USBA 355</strain>
    </source>
</reference>
<gene>
    <name evidence="2" type="ORF">SAMN05428998_10710</name>
</gene>
<evidence type="ECO:0000313" key="2">
    <source>
        <dbReference type="EMBL" id="SMF20391.1"/>
    </source>
</evidence>
<dbReference type="Proteomes" id="UP000192917">
    <property type="component" value="Unassembled WGS sequence"/>
</dbReference>
<evidence type="ECO:0000313" key="3">
    <source>
        <dbReference type="Proteomes" id="UP000192917"/>
    </source>
</evidence>
<dbReference type="EMBL" id="FWZX01000007">
    <property type="protein sequence ID" value="SMF20391.1"/>
    <property type="molecule type" value="Genomic_DNA"/>
</dbReference>
<feature type="compositionally biased region" description="Basic and acidic residues" evidence="1">
    <location>
        <begin position="54"/>
        <end position="65"/>
    </location>
</feature>
<dbReference type="AlphaFoldDB" id="A0A1Y6BP72"/>
<keyword evidence="3" id="KW-1185">Reference proteome</keyword>
<accession>A0A1Y6BP72</accession>
<protein>
    <submittedName>
        <fullName evidence="2">Uncharacterized protein</fullName>
    </submittedName>
</protein>
<name>A0A1Y6BP72_9PROT</name>
<feature type="region of interest" description="Disordered" evidence="1">
    <location>
        <begin position="1"/>
        <end position="65"/>
    </location>
</feature>
<feature type="compositionally biased region" description="Pro residues" evidence="1">
    <location>
        <begin position="8"/>
        <end position="18"/>
    </location>
</feature>
<sequence length="65" mass="6747">MGSVAYTPSPPRVSPSPPLWGGEGRGEVGSTLSTGARASRSVRPHLSLPLSPPEGRRGNPTETPR</sequence>